<dbReference type="Proteomes" id="UP000004778">
    <property type="component" value="Unassembled WGS sequence"/>
</dbReference>
<dbReference type="HOGENOM" id="CLU_3075903_0_0_11"/>
<evidence type="ECO:0000313" key="3">
    <source>
        <dbReference type="Proteomes" id="UP000004778"/>
    </source>
</evidence>
<feature type="region of interest" description="Disordered" evidence="1">
    <location>
        <begin position="12"/>
        <end position="52"/>
    </location>
</feature>
<sequence length="52" mass="5821">MKITLTLGFEITRGGDDDEEPLRPDLDSFIEHADHDSTPRPLGFQPNPKETA</sequence>
<organism evidence="2 3">
    <name type="scientific">Actinomyces urogenitalis DSM 15434</name>
    <dbReference type="NCBI Taxonomy" id="525246"/>
    <lineage>
        <taxon>Bacteria</taxon>
        <taxon>Bacillati</taxon>
        <taxon>Actinomycetota</taxon>
        <taxon>Actinomycetes</taxon>
        <taxon>Actinomycetales</taxon>
        <taxon>Actinomycetaceae</taxon>
        <taxon>Actinomyces</taxon>
    </lineage>
</organism>
<proteinExistence type="predicted"/>
<comment type="caution">
    <text evidence="2">The sequence shown here is derived from an EMBL/GenBank/DDBJ whole genome shotgun (WGS) entry which is preliminary data.</text>
</comment>
<name>C0W4E3_9ACTO</name>
<dbReference type="AlphaFoldDB" id="C0W4E3"/>
<dbReference type="EMBL" id="ACFH01000050">
    <property type="protein sequence ID" value="EEH66400.1"/>
    <property type="molecule type" value="Genomic_DNA"/>
</dbReference>
<gene>
    <name evidence="2" type="ORF">HMPREF0058_0737</name>
</gene>
<reference evidence="2 3" key="1">
    <citation type="submission" date="2009-01" db="EMBL/GenBank/DDBJ databases">
        <authorList>
            <person name="Qin X."/>
            <person name="Bachman B."/>
            <person name="Battles P."/>
            <person name="Bell A."/>
            <person name="Bess C."/>
            <person name="Bickham C."/>
            <person name="Chaboub L."/>
            <person name="Chen D."/>
            <person name="Coyle M."/>
            <person name="Deiros D.R."/>
            <person name="Dinh H."/>
            <person name="Forbes L."/>
            <person name="Fowler G."/>
            <person name="Francisco L."/>
            <person name="Fu Q."/>
            <person name="Gubbala S."/>
            <person name="Hale W."/>
            <person name="Han Y."/>
            <person name="Hemphill L."/>
            <person name="Highlander S.K."/>
            <person name="Hirani K."/>
            <person name="Hogues M."/>
            <person name="Jackson L."/>
            <person name="Jakkamsetti A."/>
            <person name="Javaid M."/>
            <person name="Jiang H."/>
            <person name="Korchina V."/>
            <person name="Kovar C."/>
            <person name="Lara F."/>
            <person name="Lee S."/>
            <person name="Mata R."/>
            <person name="Mathew T."/>
            <person name="Moen C."/>
            <person name="Morales K."/>
            <person name="Munidasa M."/>
            <person name="Nazareth L."/>
            <person name="Ngo R."/>
            <person name="Nguyen L."/>
            <person name="Okwuonu G."/>
            <person name="Ongeri F."/>
            <person name="Patil S."/>
            <person name="Petrosino J."/>
            <person name="Pham C."/>
            <person name="Pham P."/>
            <person name="Pu L.-L."/>
            <person name="Puazo M."/>
            <person name="Raj R."/>
            <person name="Reid J."/>
            <person name="Rouhana J."/>
            <person name="Saada N."/>
            <person name="Shang Y."/>
            <person name="Simmons D."/>
            <person name="Thornton R."/>
            <person name="Warren J."/>
            <person name="Weissenberger G."/>
            <person name="Zhang J."/>
            <person name="Zhang L."/>
            <person name="Zhou C."/>
            <person name="Zhu D."/>
            <person name="Muzny D."/>
            <person name="Worley K."/>
            <person name="Gibbs R."/>
        </authorList>
    </citation>
    <scope>NUCLEOTIDE SEQUENCE [LARGE SCALE GENOMIC DNA]</scope>
    <source>
        <strain evidence="2 3">DSM 15434</strain>
    </source>
</reference>
<accession>C0W4E3</accession>
<dbReference type="STRING" id="103621.GCA_001067145_01374"/>
<protein>
    <submittedName>
        <fullName evidence="2">Uncharacterized protein</fullName>
    </submittedName>
</protein>
<keyword evidence="3" id="KW-1185">Reference proteome</keyword>
<evidence type="ECO:0000313" key="2">
    <source>
        <dbReference type="EMBL" id="EEH66400.1"/>
    </source>
</evidence>
<feature type="compositionally biased region" description="Basic and acidic residues" evidence="1">
    <location>
        <begin position="21"/>
        <end position="38"/>
    </location>
</feature>
<evidence type="ECO:0000256" key="1">
    <source>
        <dbReference type="SAM" id="MobiDB-lite"/>
    </source>
</evidence>
<dbReference type="RefSeq" id="WP_006547704.1">
    <property type="nucleotide sequence ID" value="NZ_DS999574.1"/>
</dbReference>